<feature type="region of interest" description="Disordered" evidence="1">
    <location>
        <begin position="76"/>
        <end position="111"/>
    </location>
</feature>
<name>A0ABQ3FUH1_9RHOB</name>
<keyword evidence="3" id="KW-1185">Reference proteome</keyword>
<sequence>MGDADEAQPVEQNLLVPCVQSHFGSLTFGLFGHDPRQVWRDLGGSRSAAGKVNCHVGISGRADEGQARRCSLFPGGLSLPAPVSTSPLPDPSVRRRFPRTGALEGRGPEGE</sequence>
<protein>
    <submittedName>
        <fullName evidence="2">Uncharacterized protein</fullName>
    </submittedName>
</protein>
<organism evidence="2 3">
    <name type="scientific">Gemmobacter nanjingensis</name>
    <dbReference type="NCBI Taxonomy" id="488454"/>
    <lineage>
        <taxon>Bacteria</taxon>
        <taxon>Pseudomonadati</taxon>
        <taxon>Pseudomonadota</taxon>
        <taxon>Alphaproteobacteria</taxon>
        <taxon>Rhodobacterales</taxon>
        <taxon>Paracoccaceae</taxon>
        <taxon>Gemmobacter</taxon>
    </lineage>
</organism>
<comment type="caution">
    <text evidence="2">The sequence shown here is derived from an EMBL/GenBank/DDBJ whole genome shotgun (WGS) entry which is preliminary data.</text>
</comment>
<evidence type="ECO:0000313" key="2">
    <source>
        <dbReference type="EMBL" id="GHC40277.1"/>
    </source>
</evidence>
<reference evidence="3" key="1">
    <citation type="journal article" date="2019" name="Int. J. Syst. Evol. Microbiol.">
        <title>The Global Catalogue of Microorganisms (GCM) 10K type strain sequencing project: providing services to taxonomists for standard genome sequencing and annotation.</title>
        <authorList>
            <consortium name="The Broad Institute Genomics Platform"/>
            <consortium name="The Broad Institute Genome Sequencing Center for Infectious Disease"/>
            <person name="Wu L."/>
            <person name="Ma J."/>
        </authorList>
    </citation>
    <scope>NUCLEOTIDE SEQUENCE [LARGE SCALE GENOMIC DNA]</scope>
    <source>
        <strain evidence="3">KCTC 23298</strain>
    </source>
</reference>
<evidence type="ECO:0000313" key="3">
    <source>
        <dbReference type="Proteomes" id="UP000658305"/>
    </source>
</evidence>
<proteinExistence type="predicted"/>
<evidence type="ECO:0000256" key="1">
    <source>
        <dbReference type="SAM" id="MobiDB-lite"/>
    </source>
</evidence>
<dbReference type="EMBL" id="BMYI01000033">
    <property type="protein sequence ID" value="GHC40277.1"/>
    <property type="molecule type" value="Genomic_DNA"/>
</dbReference>
<dbReference type="Proteomes" id="UP000658305">
    <property type="component" value="Unassembled WGS sequence"/>
</dbReference>
<accession>A0ABQ3FUH1</accession>
<gene>
    <name evidence="2" type="ORF">GCM10007291_47640</name>
</gene>